<organism evidence="2 3">
    <name type="scientific">Agrobacterium tumefaciens</name>
    <dbReference type="NCBI Taxonomy" id="358"/>
    <lineage>
        <taxon>Bacteria</taxon>
        <taxon>Pseudomonadati</taxon>
        <taxon>Pseudomonadota</taxon>
        <taxon>Alphaproteobacteria</taxon>
        <taxon>Hyphomicrobiales</taxon>
        <taxon>Rhizobiaceae</taxon>
        <taxon>Rhizobium/Agrobacterium group</taxon>
        <taxon>Agrobacterium</taxon>
        <taxon>Agrobacterium tumefaciens complex</taxon>
    </lineage>
</organism>
<dbReference type="Proteomes" id="UP000298649">
    <property type="component" value="Chromosome linear"/>
</dbReference>
<evidence type="ECO:0000313" key="2">
    <source>
        <dbReference type="EMBL" id="QCL97226.1"/>
    </source>
</evidence>
<dbReference type="RefSeq" id="WP_137005667.1">
    <property type="nucleotide sequence ID" value="NZ_CP039923.1"/>
</dbReference>
<protein>
    <submittedName>
        <fullName evidence="2">Uncharacterized protein</fullName>
    </submittedName>
</protein>
<reference evidence="2 3" key="1">
    <citation type="submission" date="2019-04" db="EMBL/GenBank/DDBJ databases">
        <title>Complete genome sequence of Agrobacterium tumefaciens CFBP7129.</title>
        <authorList>
            <person name="Haryono M."/>
            <person name="Lin Y.-C."/>
            <person name="Lai E.-M."/>
            <person name="Kuo C.-H."/>
        </authorList>
    </citation>
    <scope>NUCLEOTIDE SEQUENCE [LARGE SCALE GENOMIC DNA]</scope>
    <source>
        <strain evidence="2 3">CFBP7129</strain>
    </source>
</reference>
<dbReference type="PROSITE" id="PS51318">
    <property type="entry name" value="TAT"/>
    <property type="match status" value="1"/>
</dbReference>
<sequence>MSDSENSRTLPMVTRRRVLSTSAALLALQASALDEAMGAETPLDAEADYQVMDLWREWLTTHDETQRLCKLQQGIESRMVAAVGFPQVKIALPGRAVTVFASSQEEIEQIYGDAPEHQVIKAQAIAALRERQEAWDRLDTAWGYSRAQKAEVRSDRLEMKLAKALWAQPAISIAGAIAKLHSILVTGEQQGMPDEFPWPELRIVLDNLSKDGPLA</sequence>
<accession>A0A4D7YU30</accession>
<evidence type="ECO:0000256" key="1">
    <source>
        <dbReference type="SAM" id="SignalP"/>
    </source>
</evidence>
<feature type="signal peptide" evidence="1">
    <location>
        <begin position="1"/>
        <end position="32"/>
    </location>
</feature>
<dbReference type="AlphaFoldDB" id="A0A4D7YU30"/>
<gene>
    <name evidence="2" type="ORF">CFBP7129_24170</name>
</gene>
<dbReference type="EMBL" id="CP039923">
    <property type="protein sequence ID" value="QCL97226.1"/>
    <property type="molecule type" value="Genomic_DNA"/>
</dbReference>
<evidence type="ECO:0000313" key="3">
    <source>
        <dbReference type="Proteomes" id="UP000298649"/>
    </source>
</evidence>
<dbReference type="InterPro" id="IPR006311">
    <property type="entry name" value="TAT_signal"/>
</dbReference>
<keyword evidence="1" id="KW-0732">Signal</keyword>
<feature type="chain" id="PRO_5020968866" evidence="1">
    <location>
        <begin position="33"/>
        <end position="215"/>
    </location>
</feature>
<proteinExistence type="predicted"/>
<name>A0A4D7YU30_AGRTU</name>